<name>A0A645BW05_9ZZZZ</name>
<organism evidence="1">
    <name type="scientific">bioreactor metagenome</name>
    <dbReference type="NCBI Taxonomy" id="1076179"/>
    <lineage>
        <taxon>unclassified sequences</taxon>
        <taxon>metagenomes</taxon>
        <taxon>ecological metagenomes</taxon>
    </lineage>
</organism>
<reference evidence="1" key="1">
    <citation type="submission" date="2019-08" db="EMBL/GenBank/DDBJ databases">
        <authorList>
            <person name="Kucharzyk K."/>
            <person name="Murdoch R.W."/>
            <person name="Higgins S."/>
            <person name="Loffler F."/>
        </authorList>
    </citation>
    <scope>NUCLEOTIDE SEQUENCE</scope>
</reference>
<protein>
    <submittedName>
        <fullName evidence="1">Uncharacterized protein</fullName>
    </submittedName>
</protein>
<accession>A0A645BW05</accession>
<proteinExistence type="predicted"/>
<dbReference type="AlphaFoldDB" id="A0A645BW05"/>
<evidence type="ECO:0000313" key="1">
    <source>
        <dbReference type="EMBL" id="MPM69686.1"/>
    </source>
</evidence>
<comment type="caution">
    <text evidence="1">The sequence shown here is derived from an EMBL/GenBank/DDBJ whole genome shotgun (WGS) entry which is preliminary data.</text>
</comment>
<sequence>MAPLNEKVKVIQSIIHLTQRVSERRLKADSERSHGPFCGIPVYLNLLDLYLSIAKQTGQRLILQK</sequence>
<gene>
    <name evidence="1" type="ORF">SDC9_116634</name>
</gene>
<dbReference type="EMBL" id="VSSQ01023014">
    <property type="protein sequence ID" value="MPM69686.1"/>
    <property type="molecule type" value="Genomic_DNA"/>
</dbReference>